<accession>A0A4Y2VUY2</accession>
<organism evidence="1 2">
    <name type="scientific">Araneus ventricosus</name>
    <name type="common">Orbweaver spider</name>
    <name type="synonym">Epeira ventricosa</name>
    <dbReference type="NCBI Taxonomy" id="182803"/>
    <lineage>
        <taxon>Eukaryota</taxon>
        <taxon>Metazoa</taxon>
        <taxon>Ecdysozoa</taxon>
        <taxon>Arthropoda</taxon>
        <taxon>Chelicerata</taxon>
        <taxon>Arachnida</taxon>
        <taxon>Araneae</taxon>
        <taxon>Araneomorphae</taxon>
        <taxon>Entelegynae</taxon>
        <taxon>Araneoidea</taxon>
        <taxon>Araneidae</taxon>
        <taxon>Araneus</taxon>
    </lineage>
</organism>
<reference evidence="1 2" key="1">
    <citation type="journal article" date="2019" name="Sci. Rep.">
        <title>Orb-weaving spider Araneus ventricosus genome elucidates the spidroin gene catalogue.</title>
        <authorList>
            <person name="Kono N."/>
            <person name="Nakamura H."/>
            <person name="Ohtoshi R."/>
            <person name="Moran D.A.P."/>
            <person name="Shinohara A."/>
            <person name="Yoshida Y."/>
            <person name="Fujiwara M."/>
            <person name="Mori M."/>
            <person name="Tomita M."/>
            <person name="Arakawa K."/>
        </authorList>
    </citation>
    <scope>NUCLEOTIDE SEQUENCE [LARGE SCALE GENOMIC DNA]</scope>
</reference>
<dbReference type="Proteomes" id="UP000499080">
    <property type="component" value="Unassembled WGS sequence"/>
</dbReference>
<dbReference type="AlphaFoldDB" id="A0A4Y2VUY2"/>
<keyword evidence="2" id="KW-1185">Reference proteome</keyword>
<dbReference type="EMBL" id="BGPR01051555">
    <property type="protein sequence ID" value="GBO28481.1"/>
    <property type="molecule type" value="Genomic_DNA"/>
</dbReference>
<evidence type="ECO:0000313" key="1">
    <source>
        <dbReference type="EMBL" id="GBO28481.1"/>
    </source>
</evidence>
<sequence>MAQTLAWLSPDKYSIRDLLQDPDKSSSSFIFSIKGIRGLMAPFMVTFHCFSNFPVSSKYFSASLFVVFEDISVPQTPEHPTRTKKSPESSIVRSAGVQQVVMVIFRDVLESKFNFPTQSMSQGNPSRKATRTERLFNLHCRGKGIIIAPCGNKSGVVNYSLFPNSLVSSSSFLRFRMGSMLLLIVLAP</sequence>
<gene>
    <name evidence="1" type="ORF">AVEN_157527_1</name>
</gene>
<proteinExistence type="predicted"/>
<comment type="caution">
    <text evidence="1">The sequence shown here is derived from an EMBL/GenBank/DDBJ whole genome shotgun (WGS) entry which is preliminary data.</text>
</comment>
<name>A0A4Y2VUY2_ARAVE</name>
<evidence type="ECO:0000313" key="2">
    <source>
        <dbReference type="Proteomes" id="UP000499080"/>
    </source>
</evidence>
<protein>
    <submittedName>
        <fullName evidence="1">Uncharacterized protein</fullName>
    </submittedName>
</protein>